<gene>
    <name evidence="1" type="ORF">PanWU01x14_243680</name>
</gene>
<evidence type="ECO:0000313" key="1">
    <source>
        <dbReference type="EMBL" id="PON47513.1"/>
    </source>
</evidence>
<keyword evidence="2" id="KW-1185">Reference proteome</keyword>
<organism evidence="1 2">
    <name type="scientific">Parasponia andersonii</name>
    <name type="common">Sponia andersonii</name>
    <dbReference type="NCBI Taxonomy" id="3476"/>
    <lineage>
        <taxon>Eukaryota</taxon>
        <taxon>Viridiplantae</taxon>
        <taxon>Streptophyta</taxon>
        <taxon>Embryophyta</taxon>
        <taxon>Tracheophyta</taxon>
        <taxon>Spermatophyta</taxon>
        <taxon>Magnoliopsida</taxon>
        <taxon>eudicotyledons</taxon>
        <taxon>Gunneridae</taxon>
        <taxon>Pentapetalae</taxon>
        <taxon>rosids</taxon>
        <taxon>fabids</taxon>
        <taxon>Rosales</taxon>
        <taxon>Cannabaceae</taxon>
        <taxon>Parasponia</taxon>
    </lineage>
</organism>
<comment type="caution">
    <text evidence="1">The sequence shown here is derived from an EMBL/GenBank/DDBJ whole genome shotgun (WGS) entry which is preliminary data.</text>
</comment>
<dbReference type="Proteomes" id="UP000237105">
    <property type="component" value="Unassembled WGS sequence"/>
</dbReference>
<accession>A0A2P5BFD9</accession>
<evidence type="ECO:0000313" key="2">
    <source>
        <dbReference type="Proteomes" id="UP000237105"/>
    </source>
</evidence>
<proteinExistence type="predicted"/>
<dbReference type="AlphaFoldDB" id="A0A2P5BFD9"/>
<dbReference type="OrthoDB" id="1834945at2759"/>
<name>A0A2P5BFD9_PARAD</name>
<protein>
    <submittedName>
        <fullName evidence="1">Uncharacterized protein</fullName>
    </submittedName>
</protein>
<sequence>MIELWEVLLQFQMIDHFWMIILLILNQLNMDLVMTILSKDIKNHLQVNLLLHPRKVLRGKKITSVDILVQELKNVKYGMDAVATSFSGSISNHQSEKQLYEEILKIDDMGDMSLMIVYSARAFLALPEERRRLWLMVEFGDSLFDA</sequence>
<dbReference type="EMBL" id="JXTB01000293">
    <property type="protein sequence ID" value="PON47513.1"/>
    <property type="molecule type" value="Genomic_DNA"/>
</dbReference>
<reference evidence="2" key="1">
    <citation type="submission" date="2016-06" db="EMBL/GenBank/DDBJ databases">
        <title>Parallel loss of symbiosis genes in relatives of nitrogen-fixing non-legume Parasponia.</title>
        <authorList>
            <person name="Van Velzen R."/>
            <person name="Holmer R."/>
            <person name="Bu F."/>
            <person name="Rutten L."/>
            <person name="Van Zeijl A."/>
            <person name="Liu W."/>
            <person name="Santuari L."/>
            <person name="Cao Q."/>
            <person name="Sharma T."/>
            <person name="Shen D."/>
            <person name="Roswanjaya Y."/>
            <person name="Wardhani T."/>
            <person name="Kalhor M.S."/>
            <person name="Jansen J."/>
            <person name="Van den Hoogen J."/>
            <person name="Gungor B."/>
            <person name="Hartog M."/>
            <person name="Hontelez J."/>
            <person name="Verver J."/>
            <person name="Yang W.-C."/>
            <person name="Schijlen E."/>
            <person name="Repin R."/>
            <person name="Schilthuizen M."/>
            <person name="Schranz E."/>
            <person name="Heidstra R."/>
            <person name="Miyata K."/>
            <person name="Fedorova E."/>
            <person name="Kohlen W."/>
            <person name="Bisseling T."/>
            <person name="Smit S."/>
            <person name="Geurts R."/>
        </authorList>
    </citation>
    <scope>NUCLEOTIDE SEQUENCE [LARGE SCALE GENOMIC DNA]</scope>
    <source>
        <strain evidence="2">cv. WU1-14</strain>
    </source>
</reference>